<evidence type="ECO:0000256" key="3">
    <source>
        <dbReference type="ARBA" id="ARBA00012239"/>
    </source>
</evidence>
<evidence type="ECO:0000256" key="5">
    <source>
        <dbReference type="ARBA" id="ARBA00022898"/>
    </source>
</evidence>
<dbReference type="GO" id="GO:0006534">
    <property type="term" value="P:cysteine metabolic process"/>
    <property type="evidence" value="ECO:0007669"/>
    <property type="project" value="UniProtKB-UniRule"/>
</dbReference>
<name>A0A1G2CQN7_9BACT</name>
<evidence type="ECO:0000256" key="1">
    <source>
        <dbReference type="ARBA" id="ARBA00001933"/>
    </source>
</evidence>
<dbReference type="PANTHER" id="PTHR43586">
    <property type="entry name" value="CYSTEINE DESULFURASE"/>
    <property type="match status" value="1"/>
</dbReference>
<dbReference type="Gene3D" id="3.90.1150.10">
    <property type="entry name" value="Aspartate Aminotransferase, domain 1"/>
    <property type="match status" value="1"/>
</dbReference>
<sequence length="409" mass="45004">MFNSENIKKDFPIFENYEKKTGKPLVYLDNAASSQTPKQVVEAMDEYYFGYRSNVHRSPYDLSEEATEAYEGVRAKVALFIGAKTKEIIFTSGATIGVNMLVYMLERYLKLKKGDEIVVSVAEHHSNIVPFQELARRTGAKLKIIPLLGTDLDYEKAEQLISSKTKIIAMPLASNVLGTIYDVGRLVKKANEVGSIVIVDASKAIGHMNINVRELECDFLFASGHKMLGPTGTGILYGKEDLLEKLYPSFFGGGVIEKVSVEWSTYNKIPTRFEAGTPNVAGVIGLGAAIGYVEKLGIEEVRKHSKELVAYAGRRLSEIEGVHLISEKNEKKNIGIVSFTIDGVHPHDVAEILGRDGIAIRGGHHCAMPLMKHLGVSGVCRASFYVYNDIKDVDKLVGAIVKAKMVFGK</sequence>
<dbReference type="InterPro" id="IPR000192">
    <property type="entry name" value="Aminotrans_V_dom"/>
</dbReference>
<dbReference type="GO" id="GO:0031071">
    <property type="term" value="F:cysteine desulfurase activity"/>
    <property type="evidence" value="ECO:0007669"/>
    <property type="project" value="UniProtKB-UniRule"/>
</dbReference>
<organism evidence="10 11">
    <name type="scientific">Candidatus Lloydbacteria bacterium RIFCSPHIGHO2_01_FULL_41_20</name>
    <dbReference type="NCBI Taxonomy" id="1798657"/>
    <lineage>
        <taxon>Bacteria</taxon>
        <taxon>Candidatus Lloydiibacteriota</taxon>
    </lineage>
</organism>
<evidence type="ECO:0000256" key="2">
    <source>
        <dbReference type="ARBA" id="ARBA00010447"/>
    </source>
</evidence>
<evidence type="ECO:0000313" key="10">
    <source>
        <dbReference type="EMBL" id="OGZ03706.1"/>
    </source>
</evidence>
<evidence type="ECO:0000256" key="8">
    <source>
        <dbReference type="RuleBase" id="RU004506"/>
    </source>
</evidence>
<dbReference type="EC" id="2.8.1.7" evidence="3 8"/>
<proteinExistence type="inferred from homology"/>
<dbReference type="Proteomes" id="UP000178841">
    <property type="component" value="Unassembled WGS sequence"/>
</dbReference>
<protein>
    <recommendedName>
        <fullName evidence="3 8">Cysteine desulfurase</fullName>
        <ecNumber evidence="3 8">2.8.1.7</ecNumber>
    </recommendedName>
</protein>
<evidence type="ECO:0000259" key="9">
    <source>
        <dbReference type="Pfam" id="PF00266"/>
    </source>
</evidence>
<dbReference type="CDD" id="cd06453">
    <property type="entry name" value="SufS_like"/>
    <property type="match status" value="1"/>
</dbReference>
<dbReference type="NCBIfam" id="TIGR01979">
    <property type="entry name" value="sufS"/>
    <property type="match status" value="1"/>
</dbReference>
<dbReference type="AlphaFoldDB" id="A0A1G2CQN7"/>
<comment type="function">
    <text evidence="8">Catalyzes the removal of elemental sulfur and selenium atoms from L-cysteine, L-cystine, L-selenocysteine, and L-selenocystine to produce L-alanine.</text>
</comment>
<dbReference type="InterPro" id="IPR015421">
    <property type="entry name" value="PyrdxlP-dep_Trfase_major"/>
</dbReference>
<keyword evidence="4 8" id="KW-0808">Transferase</keyword>
<dbReference type="InterPro" id="IPR020578">
    <property type="entry name" value="Aminotrans_V_PyrdxlP_BS"/>
</dbReference>
<gene>
    <name evidence="10" type="ORF">A2648_02000</name>
</gene>
<dbReference type="STRING" id="1798657.A2648_02000"/>
<comment type="similarity">
    <text evidence="2 8">Belongs to the class-V pyridoxal-phosphate-dependent aminotransferase family. Csd subfamily.</text>
</comment>
<dbReference type="GO" id="GO:0030170">
    <property type="term" value="F:pyridoxal phosphate binding"/>
    <property type="evidence" value="ECO:0007669"/>
    <property type="project" value="UniProtKB-UniRule"/>
</dbReference>
<comment type="cofactor">
    <cofactor evidence="1 7">
        <name>pyridoxal 5'-phosphate</name>
        <dbReference type="ChEBI" id="CHEBI:597326"/>
    </cofactor>
</comment>
<keyword evidence="5 8" id="KW-0663">Pyridoxal phosphate</keyword>
<dbReference type="InterPro" id="IPR015422">
    <property type="entry name" value="PyrdxlP-dep_Trfase_small"/>
</dbReference>
<evidence type="ECO:0000256" key="6">
    <source>
        <dbReference type="ARBA" id="ARBA00050776"/>
    </source>
</evidence>
<accession>A0A1G2CQN7</accession>
<dbReference type="Pfam" id="PF00266">
    <property type="entry name" value="Aminotran_5"/>
    <property type="match status" value="1"/>
</dbReference>
<dbReference type="InterPro" id="IPR010970">
    <property type="entry name" value="Cys_dSase_SufS"/>
</dbReference>
<dbReference type="EMBL" id="MHLH01000015">
    <property type="protein sequence ID" value="OGZ03706.1"/>
    <property type="molecule type" value="Genomic_DNA"/>
</dbReference>
<evidence type="ECO:0000256" key="7">
    <source>
        <dbReference type="RuleBase" id="RU004504"/>
    </source>
</evidence>
<dbReference type="PANTHER" id="PTHR43586:SF8">
    <property type="entry name" value="CYSTEINE DESULFURASE 1, CHLOROPLASTIC"/>
    <property type="match status" value="1"/>
</dbReference>
<dbReference type="SUPFAM" id="SSF53383">
    <property type="entry name" value="PLP-dependent transferases"/>
    <property type="match status" value="1"/>
</dbReference>
<feature type="domain" description="Aminotransferase class V" evidence="9">
    <location>
        <begin position="26"/>
        <end position="396"/>
    </location>
</feature>
<reference evidence="10 11" key="1">
    <citation type="journal article" date="2016" name="Nat. Commun.">
        <title>Thousands of microbial genomes shed light on interconnected biogeochemical processes in an aquifer system.</title>
        <authorList>
            <person name="Anantharaman K."/>
            <person name="Brown C.T."/>
            <person name="Hug L.A."/>
            <person name="Sharon I."/>
            <person name="Castelle C.J."/>
            <person name="Probst A.J."/>
            <person name="Thomas B.C."/>
            <person name="Singh A."/>
            <person name="Wilkins M.J."/>
            <person name="Karaoz U."/>
            <person name="Brodie E.L."/>
            <person name="Williams K.H."/>
            <person name="Hubbard S.S."/>
            <person name="Banfield J.F."/>
        </authorList>
    </citation>
    <scope>NUCLEOTIDE SEQUENCE [LARGE SCALE GENOMIC DNA]</scope>
</reference>
<evidence type="ECO:0000313" key="11">
    <source>
        <dbReference type="Proteomes" id="UP000178841"/>
    </source>
</evidence>
<comment type="caution">
    <text evidence="10">The sequence shown here is derived from an EMBL/GenBank/DDBJ whole genome shotgun (WGS) entry which is preliminary data.</text>
</comment>
<dbReference type="Gene3D" id="3.40.640.10">
    <property type="entry name" value="Type I PLP-dependent aspartate aminotransferase-like (Major domain)"/>
    <property type="match status" value="1"/>
</dbReference>
<evidence type="ECO:0000256" key="4">
    <source>
        <dbReference type="ARBA" id="ARBA00022679"/>
    </source>
</evidence>
<dbReference type="PROSITE" id="PS00595">
    <property type="entry name" value="AA_TRANSFER_CLASS_5"/>
    <property type="match status" value="1"/>
</dbReference>
<dbReference type="InterPro" id="IPR015424">
    <property type="entry name" value="PyrdxlP-dep_Trfase"/>
</dbReference>
<comment type="catalytic activity">
    <reaction evidence="6 8">
        <text>(sulfur carrier)-H + L-cysteine = (sulfur carrier)-SH + L-alanine</text>
        <dbReference type="Rhea" id="RHEA:43892"/>
        <dbReference type="Rhea" id="RHEA-COMP:14737"/>
        <dbReference type="Rhea" id="RHEA-COMP:14739"/>
        <dbReference type="ChEBI" id="CHEBI:29917"/>
        <dbReference type="ChEBI" id="CHEBI:35235"/>
        <dbReference type="ChEBI" id="CHEBI:57972"/>
        <dbReference type="ChEBI" id="CHEBI:64428"/>
        <dbReference type="EC" id="2.8.1.7"/>
    </reaction>
</comment>